<dbReference type="AlphaFoldDB" id="A0A4V4ITR0"/>
<feature type="region of interest" description="Disordered" evidence="1">
    <location>
        <begin position="1"/>
        <end position="31"/>
    </location>
</feature>
<feature type="compositionally biased region" description="Low complexity" evidence="1">
    <location>
        <begin position="21"/>
        <end position="31"/>
    </location>
</feature>
<reference evidence="2 3" key="1">
    <citation type="submission" date="2018-10" db="EMBL/GenBank/DDBJ databases">
        <title>Fifty Aureobasidium pullulans genomes reveal a recombining polyextremotolerant generalist.</title>
        <authorList>
            <person name="Gostincar C."/>
            <person name="Turk M."/>
            <person name="Zajc J."/>
            <person name="Gunde-Cimerman N."/>
        </authorList>
    </citation>
    <scope>NUCLEOTIDE SEQUENCE [LARGE SCALE GENOMIC DNA]</scope>
    <source>
        <strain evidence="2 3">EXF-10507</strain>
    </source>
</reference>
<dbReference type="Proteomes" id="UP000304928">
    <property type="component" value="Unassembled WGS sequence"/>
</dbReference>
<feature type="compositionally biased region" description="Pro residues" evidence="1">
    <location>
        <begin position="88"/>
        <end position="100"/>
    </location>
</feature>
<feature type="region of interest" description="Disordered" evidence="1">
    <location>
        <begin position="77"/>
        <end position="101"/>
    </location>
</feature>
<accession>A0A4V4ITR0</accession>
<feature type="region of interest" description="Disordered" evidence="1">
    <location>
        <begin position="432"/>
        <end position="472"/>
    </location>
</feature>
<dbReference type="EMBL" id="QZAR01000339">
    <property type="protein sequence ID" value="THW82667.1"/>
    <property type="molecule type" value="Genomic_DNA"/>
</dbReference>
<gene>
    <name evidence="2" type="ORF">D6D15_10070</name>
</gene>
<feature type="region of interest" description="Disordered" evidence="1">
    <location>
        <begin position="40"/>
        <end position="59"/>
    </location>
</feature>
<comment type="caution">
    <text evidence="2">The sequence shown here is derived from an EMBL/GenBank/DDBJ whole genome shotgun (WGS) entry which is preliminary data.</text>
</comment>
<name>A0A4V4ITR0_AURPU</name>
<organism evidence="2 3">
    <name type="scientific">Aureobasidium pullulans</name>
    <name type="common">Black yeast</name>
    <name type="synonym">Pullularia pullulans</name>
    <dbReference type="NCBI Taxonomy" id="5580"/>
    <lineage>
        <taxon>Eukaryota</taxon>
        <taxon>Fungi</taxon>
        <taxon>Dikarya</taxon>
        <taxon>Ascomycota</taxon>
        <taxon>Pezizomycotina</taxon>
        <taxon>Dothideomycetes</taxon>
        <taxon>Dothideomycetidae</taxon>
        <taxon>Dothideales</taxon>
        <taxon>Saccotheciaceae</taxon>
        <taxon>Aureobasidium</taxon>
    </lineage>
</organism>
<evidence type="ECO:0000256" key="1">
    <source>
        <dbReference type="SAM" id="MobiDB-lite"/>
    </source>
</evidence>
<proteinExistence type="predicted"/>
<feature type="compositionally biased region" description="Basic and acidic residues" evidence="1">
    <location>
        <begin position="200"/>
        <end position="213"/>
    </location>
</feature>
<evidence type="ECO:0000313" key="2">
    <source>
        <dbReference type="EMBL" id="THW82667.1"/>
    </source>
</evidence>
<evidence type="ECO:0000313" key="3">
    <source>
        <dbReference type="Proteomes" id="UP000304928"/>
    </source>
</evidence>
<protein>
    <submittedName>
        <fullName evidence="2">Uncharacterized protein</fullName>
    </submittedName>
</protein>
<feature type="compositionally biased region" description="Basic and acidic residues" evidence="1">
    <location>
        <begin position="258"/>
        <end position="269"/>
    </location>
</feature>
<sequence>MVCEKGDLDPPATLADFDRQSSAFTPSSSVSVHADMAARIPKLEPMDEPQPNPAHDLDQAPAQDFVPVVMQDFGHAPIHDFGQAPAQDPAPQPFPGPAQIPAPVTGYHRDIILPALVEISGAIRNHDRRLDNCVTKADVETKRAFDVLERRTMSLLEEITIVKRDLAQCAAELYRRFNESERDNASLLLRVSALEKLSLERGHDPRLPPRLGDEVQTSDKPSGHPENPIQIYDDEGGSNLDDERADKTKPPHKTSPSLKKEGRIPKQEPVRTDINASILEHDPAFGVINNTATVEELKIVQTAIDESANSSQKLEIRMNQLDLGTTNNHRDLLRHVDYLHGQIQGLKVDHRAHVQSTDHSKEHYSQAIESIMDRLGSNDVRTNISIASSNNGEDLGSKDLTAKDGDVRVLAVKEEGCMEGEHVAVYKQGDNAGTGMAMMPSTGTTSSGSHKRSAVSAPGTPPSGKRHSKLTI</sequence>
<feature type="region of interest" description="Disordered" evidence="1">
    <location>
        <begin position="200"/>
        <end position="269"/>
    </location>
</feature>
<feature type="compositionally biased region" description="Low complexity" evidence="1">
    <location>
        <begin position="433"/>
        <end position="448"/>
    </location>
</feature>